<name>A0A2G1WBE4_9BACT</name>
<dbReference type="OrthoDB" id="261764at2"/>
<comment type="caution">
    <text evidence="2">The sequence shown here is derived from an EMBL/GenBank/DDBJ whole genome shotgun (WGS) entry which is preliminary data.</text>
</comment>
<dbReference type="RefSeq" id="WP_099259262.1">
    <property type="nucleotide sequence ID" value="NZ_JBDUYK010000075.1"/>
</dbReference>
<evidence type="ECO:0000256" key="1">
    <source>
        <dbReference type="SAM" id="Phobius"/>
    </source>
</evidence>
<dbReference type="AlphaFoldDB" id="A0A2G1WBE4"/>
<dbReference type="Proteomes" id="UP000225740">
    <property type="component" value="Unassembled WGS sequence"/>
</dbReference>
<organism evidence="2 3">
    <name type="scientific">Rhodopirellula bahusiensis</name>
    <dbReference type="NCBI Taxonomy" id="2014065"/>
    <lineage>
        <taxon>Bacteria</taxon>
        <taxon>Pseudomonadati</taxon>
        <taxon>Planctomycetota</taxon>
        <taxon>Planctomycetia</taxon>
        <taxon>Pirellulales</taxon>
        <taxon>Pirellulaceae</taxon>
        <taxon>Rhodopirellula</taxon>
    </lineage>
</organism>
<proteinExistence type="predicted"/>
<dbReference type="EMBL" id="NIZW01000002">
    <property type="protein sequence ID" value="PHQ36358.1"/>
    <property type="molecule type" value="Genomic_DNA"/>
</dbReference>
<protein>
    <submittedName>
        <fullName evidence="2">Uncharacterized protein</fullName>
    </submittedName>
</protein>
<reference evidence="2 3" key="1">
    <citation type="submission" date="2017-06" db="EMBL/GenBank/DDBJ databases">
        <title>Description of Rhodopirellula bahusiensis sp. nov.</title>
        <authorList>
            <person name="Kizina J."/>
            <person name="Harder J."/>
        </authorList>
    </citation>
    <scope>NUCLEOTIDE SEQUENCE [LARGE SCALE GENOMIC DNA]</scope>
    <source>
        <strain evidence="2 3">SWK21</strain>
    </source>
</reference>
<sequence>MSEISEPRPSQRRRGRFSLRQLLLAITMIALVLGNVVSILRLRKAESALASLRAESGYLSPTASDLVAAIRAPSEQPLTYVFRVRVPESPGVDHRLAYSTWLPEGKTQPDWYAMIAVRPGESLVTIRIAEDPRDERWKISTLVRDSGGVRRMGTTLPEAHTAIFRTSHDVISTGVADSMVTLPSDQPLRILDDRWLVGTESLLLSGDKPANSDQIGVYAELQSVAR</sequence>
<keyword evidence="1" id="KW-0472">Membrane</keyword>
<keyword evidence="1" id="KW-1133">Transmembrane helix</keyword>
<dbReference type="GeneID" id="90607202"/>
<gene>
    <name evidence="2" type="ORF">CEE69_02830</name>
</gene>
<feature type="transmembrane region" description="Helical" evidence="1">
    <location>
        <begin position="21"/>
        <end position="42"/>
    </location>
</feature>
<evidence type="ECO:0000313" key="2">
    <source>
        <dbReference type="EMBL" id="PHQ36358.1"/>
    </source>
</evidence>
<keyword evidence="3" id="KW-1185">Reference proteome</keyword>
<accession>A0A2G1WBE4</accession>
<keyword evidence="1" id="KW-0812">Transmembrane</keyword>
<evidence type="ECO:0000313" key="3">
    <source>
        <dbReference type="Proteomes" id="UP000225740"/>
    </source>
</evidence>